<keyword evidence="2" id="KW-1185">Reference proteome</keyword>
<dbReference type="EnsemblMetazoa" id="MESCA010621-RA">
    <property type="protein sequence ID" value="MESCA010621-PA"/>
    <property type="gene ID" value="MESCA010621"/>
</dbReference>
<protein>
    <submittedName>
        <fullName evidence="1">Uncharacterized protein</fullName>
    </submittedName>
</protein>
<name>T1H312_MEGSC</name>
<sequence length="108" mass="11502">MSEVKNSDSSGVKGSSLVEGCAGVDEFHGSLSENVIDTAVAHRKNLVNAFGGSDDFSCADGGYKYMNAGTYNIHKFLNVIKGTGNIRLKKGFYSWKFGSCSTSVSSCR</sequence>
<dbReference type="HOGENOM" id="CLU_2199951_0_0_1"/>
<proteinExistence type="predicted"/>
<evidence type="ECO:0000313" key="2">
    <source>
        <dbReference type="Proteomes" id="UP000015102"/>
    </source>
</evidence>
<evidence type="ECO:0000313" key="1">
    <source>
        <dbReference type="EnsemblMetazoa" id="MESCA010621-PA"/>
    </source>
</evidence>
<reference evidence="2" key="1">
    <citation type="submission" date="2013-02" db="EMBL/GenBank/DDBJ databases">
        <authorList>
            <person name="Hughes D."/>
        </authorList>
    </citation>
    <scope>NUCLEOTIDE SEQUENCE</scope>
    <source>
        <strain>Durham</strain>
        <strain evidence="2">NC isolate 2 -- Noor lab</strain>
    </source>
</reference>
<organism evidence="1 2">
    <name type="scientific">Megaselia scalaris</name>
    <name type="common">Humpbacked fly</name>
    <name type="synonym">Phora scalaris</name>
    <dbReference type="NCBI Taxonomy" id="36166"/>
    <lineage>
        <taxon>Eukaryota</taxon>
        <taxon>Metazoa</taxon>
        <taxon>Ecdysozoa</taxon>
        <taxon>Arthropoda</taxon>
        <taxon>Hexapoda</taxon>
        <taxon>Insecta</taxon>
        <taxon>Pterygota</taxon>
        <taxon>Neoptera</taxon>
        <taxon>Endopterygota</taxon>
        <taxon>Diptera</taxon>
        <taxon>Brachycera</taxon>
        <taxon>Muscomorpha</taxon>
        <taxon>Platypezoidea</taxon>
        <taxon>Phoridae</taxon>
        <taxon>Megaseliini</taxon>
        <taxon>Megaselia</taxon>
    </lineage>
</organism>
<accession>T1H312</accession>
<dbReference type="EMBL" id="CAQQ02383086">
    <property type="status" value="NOT_ANNOTATED_CDS"/>
    <property type="molecule type" value="Genomic_DNA"/>
</dbReference>
<dbReference type="AlphaFoldDB" id="T1H312"/>
<dbReference type="Proteomes" id="UP000015102">
    <property type="component" value="Unassembled WGS sequence"/>
</dbReference>
<reference evidence="1" key="2">
    <citation type="submission" date="2015-06" db="UniProtKB">
        <authorList>
            <consortium name="EnsemblMetazoa"/>
        </authorList>
    </citation>
    <scope>IDENTIFICATION</scope>
</reference>